<dbReference type="Pfam" id="PF02465">
    <property type="entry name" value="FliD_N"/>
    <property type="match status" value="1"/>
</dbReference>
<feature type="domain" description="Flagellar hook-associated protein 2 N-terminal" evidence="6">
    <location>
        <begin position="28"/>
        <end position="114"/>
    </location>
</feature>
<dbReference type="PANTHER" id="PTHR30288">
    <property type="entry name" value="FLAGELLAR CAP/ASSEMBLY PROTEIN FLID"/>
    <property type="match status" value="1"/>
</dbReference>
<dbReference type="InterPro" id="IPR040026">
    <property type="entry name" value="FliD"/>
</dbReference>
<accession>A0A430HQ71</accession>
<comment type="caution">
    <text evidence="8">The sequence shown here is derived from an EMBL/GenBank/DDBJ whole genome shotgun (WGS) entry which is preliminary data.</text>
</comment>
<comment type="function">
    <text evidence="5">Required for morphogenesis and for the elongation of the flagellar filament by facilitating polymerization of the flagellin monomers at the tip of growing filament. Forms a capping structure, which prevents flagellin subunits (transported through the central channel of the flagellum) from leaking out without polymerization at the distal end.</text>
</comment>
<dbReference type="GO" id="GO:0071973">
    <property type="term" value="P:bacterial-type flagellum-dependent cell motility"/>
    <property type="evidence" value="ECO:0007669"/>
    <property type="project" value="TreeGrafter"/>
</dbReference>
<keyword evidence="8" id="KW-0966">Cell projection</keyword>
<protein>
    <recommendedName>
        <fullName evidence="5">Flagellar hook-associated protein 2</fullName>
        <shortName evidence="5">HAP2</shortName>
    </recommendedName>
    <alternativeName>
        <fullName evidence="5">Flagellar cap protein</fullName>
    </alternativeName>
</protein>
<proteinExistence type="inferred from homology"/>
<keyword evidence="4 5" id="KW-0975">Bacterial flagellum</keyword>
<evidence type="ECO:0000313" key="8">
    <source>
        <dbReference type="EMBL" id="RSZ59666.1"/>
    </source>
</evidence>
<dbReference type="GO" id="GO:0009421">
    <property type="term" value="C:bacterial-type flagellum filament cap"/>
    <property type="evidence" value="ECO:0007669"/>
    <property type="project" value="InterPro"/>
</dbReference>
<dbReference type="OrthoDB" id="8771769at2"/>
<feature type="domain" description="Flagellar hook-associated protein 2 C-terminal" evidence="7">
    <location>
        <begin position="233"/>
        <end position="430"/>
    </location>
</feature>
<dbReference type="Pfam" id="PF07195">
    <property type="entry name" value="FliD_C"/>
    <property type="match status" value="1"/>
</dbReference>
<keyword evidence="8" id="KW-0282">Flagellum</keyword>
<reference evidence="8 9" key="1">
    <citation type="submission" date="2018-12" db="EMBL/GenBank/DDBJ databases">
        <authorList>
            <person name="Yang E."/>
        </authorList>
    </citation>
    <scope>NUCLEOTIDE SEQUENCE [LARGE SCALE GENOMIC DNA]</scope>
    <source>
        <strain evidence="8 9">SOD</strain>
    </source>
</reference>
<evidence type="ECO:0000259" key="6">
    <source>
        <dbReference type="Pfam" id="PF02465"/>
    </source>
</evidence>
<evidence type="ECO:0000313" key="9">
    <source>
        <dbReference type="Proteomes" id="UP000278085"/>
    </source>
</evidence>
<name>A0A430HQ71_9BURK</name>
<evidence type="ECO:0000256" key="1">
    <source>
        <dbReference type="ARBA" id="ARBA00009764"/>
    </source>
</evidence>
<comment type="similarity">
    <text evidence="1 5">Belongs to the FliD family.</text>
</comment>
<keyword evidence="5" id="KW-0964">Secreted</keyword>
<evidence type="ECO:0000256" key="3">
    <source>
        <dbReference type="ARBA" id="ARBA00023054"/>
    </source>
</evidence>
<comment type="subcellular location">
    <subcellularLocation>
        <location evidence="5">Secreted</location>
    </subcellularLocation>
    <subcellularLocation>
        <location evidence="5">Bacterial flagellum</location>
    </subcellularLocation>
</comment>
<dbReference type="GO" id="GO:0005576">
    <property type="term" value="C:extracellular region"/>
    <property type="evidence" value="ECO:0007669"/>
    <property type="project" value="UniProtKB-SubCell"/>
</dbReference>
<keyword evidence="3" id="KW-0175">Coiled coil</keyword>
<dbReference type="Proteomes" id="UP000278085">
    <property type="component" value="Unassembled WGS sequence"/>
</dbReference>
<keyword evidence="8" id="KW-0969">Cilium</keyword>
<dbReference type="AlphaFoldDB" id="A0A430HQ71"/>
<evidence type="ECO:0000256" key="5">
    <source>
        <dbReference type="RuleBase" id="RU362066"/>
    </source>
</evidence>
<dbReference type="RefSeq" id="WP_126073028.1">
    <property type="nucleotide sequence ID" value="NZ_CP051166.1"/>
</dbReference>
<evidence type="ECO:0000256" key="4">
    <source>
        <dbReference type="ARBA" id="ARBA00023143"/>
    </source>
</evidence>
<dbReference type="PANTHER" id="PTHR30288:SF0">
    <property type="entry name" value="FLAGELLAR HOOK-ASSOCIATED PROTEIN 2"/>
    <property type="match status" value="1"/>
</dbReference>
<dbReference type="GO" id="GO:0009424">
    <property type="term" value="C:bacterial-type flagellum hook"/>
    <property type="evidence" value="ECO:0007669"/>
    <property type="project" value="UniProtKB-UniRule"/>
</dbReference>
<keyword evidence="9" id="KW-1185">Reference proteome</keyword>
<dbReference type="InterPro" id="IPR003481">
    <property type="entry name" value="FliD_N"/>
</dbReference>
<sequence>MAVPINSNSVLGGLKSGNAASAEMYGRVNKSLFAQHAGVQKLTAQLSRDQTRLSGLGQLQSALANFQSLTQSLSGTGLQTGATSSSPNVLTALTMTGAKAGTYAIDVQQLAQSQTLLARPQKDKDAPIGSGLPSTIKIEFGSEAGGALTPNGSARSITIDSTNNSLQGMADAFKAAGIDASIVKGSGGFALQLKGPEGAAGSMRISAGGDAAVEKLLAYNPAGLKNLTASSAAQDAVLNIDGKRVTSSSNVITGQIGGTALALAAKGSTKVVVAQETGAIAKNIGNFVDGFNKLSSTLHTLQQGGLKSDPALRQAQDQLTAMIRSNSEALEKAGVTLDKGGSLKIDAKALAAAVQADPNAVGKLFTDGGKGIADKLDAQLGQLLGAGSSIGKEKLSVERSVTTLTGQKTALTGALNAQASNLVARYTEISQGGGANSALPGLPGAGARSLFDFMA</sequence>
<dbReference type="InterPro" id="IPR010809">
    <property type="entry name" value="FliD_C"/>
</dbReference>
<organism evidence="8 9">
    <name type="scientific">Massilia atriviolacea</name>
    <dbReference type="NCBI Taxonomy" id="2495579"/>
    <lineage>
        <taxon>Bacteria</taxon>
        <taxon>Pseudomonadati</taxon>
        <taxon>Pseudomonadota</taxon>
        <taxon>Betaproteobacteria</taxon>
        <taxon>Burkholderiales</taxon>
        <taxon>Oxalobacteraceae</taxon>
        <taxon>Telluria group</taxon>
        <taxon>Massilia</taxon>
    </lineage>
</organism>
<gene>
    <name evidence="8" type="ORF">EJB06_05560</name>
</gene>
<comment type="subunit">
    <text evidence="2 5">Homopentamer.</text>
</comment>
<dbReference type="EMBL" id="RXLQ01000003">
    <property type="protein sequence ID" value="RSZ59666.1"/>
    <property type="molecule type" value="Genomic_DNA"/>
</dbReference>
<evidence type="ECO:0000259" key="7">
    <source>
        <dbReference type="Pfam" id="PF07195"/>
    </source>
</evidence>
<evidence type="ECO:0000256" key="2">
    <source>
        <dbReference type="ARBA" id="ARBA00011255"/>
    </source>
</evidence>
<dbReference type="GO" id="GO:0007155">
    <property type="term" value="P:cell adhesion"/>
    <property type="evidence" value="ECO:0007669"/>
    <property type="project" value="InterPro"/>
</dbReference>